<proteinExistence type="predicted"/>
<keyword evidence="1" id="KW-0472">Membrane</keyword>
<keyword evidence="1" id="KW-1133">Transmembrane helix</keyword>
<keyword evidence="1" id="KW-0812">Transmembrane</keyword>
<reference evidence="2" key="1">
    <citation type="submission" date="2019-06" db="EMBL/GenBank/DDBJ databases">
        <authorList>
            <consortium name="Wellcome Sanger Institute Data Sharing"/>
        </authorList>
    </citation>
    <scope>NUCLEOTIDE SEQUENCE [LARGE SCALE GENOMIC DNA]</scope>
</reference>
<protein>
    <submittedName>
        <fullName evidence="2">Uncharacterized protein</fullName>
    </submittedName>
</protein>
<reference evidence="2" key="3">
    <citation type="submission" date="2025-09" db="UniProtKB">
        <authorList>
            <consortium name="Ensembl"/>
        </authorList>
    </citation>
    <scope>IDENTIFICATION</scope>
</reference>
<organism evidence="2 3">
    <name type="scientific">Myripristis murdjan</name>
    <name type="common">pinecone soldierfish</name>
    <dbReference type="NCBI Taxonomy" id="586833"/>
    <lineage>
        <taxon>Eukaryota</taxon>
        <taxon>Metazoa</taxon>
        <taxon>Chordata</taxon>
        <taxon>Craniata</taxon>
        <taxon>Vertebrata</taxon>
        <taxon>Euteleostomi</taxon>
        <taxon>Actinopterygii</taxon>
        <taxon>Neopterygii</taxon>
        <taxon>Teleostei</taxon>
        <taxon>Neoteleostei</taxon>
        <taxon>Acanthomorphata</taxon>
        <taxon>Holocentriformes</taxon>
        <taxon>Holocentridae</taxon>
        <taxon>Myripristis</taxon>
    </lineage>
</organism>
<dbReference type="Ensembl" id="ENSMMDT00005016818.1">
    <property type="protein sequence ID" value="ENSMMDP00005016392.1"/>
    <property type="gene ID" value="ENSMMDG00005008301.1"/>
</dbReference>
<dbReference type="GeneTree" id="ENSGT01100000263621"/>
<dbReference type="InParanoid" id="A0A667XM95"/>
<reference evidence="2" key="2">
    <citation type="submission" date="2025-08" db="UniProtKB">
        <authorList>
            <consortium name="Ensembl"/>
        </authorList>
    </citation>
    <scope>IDENTIFICATION</scope>
</reference>
<name>A0A667XM95_9TELE</name>
<dbReference type="Proteomes" id="UP000472263">
    <property type="component" value="Chromosome 1"/>
</dbReference>
<sequence length="46" mass="5161">MKAGSWLRRNWLWAAGGAFLGVHLATWLLQRAMRSACSNDQSINQS</sequence>
<evidence type="ECO:0000313" key="3">
    <source>
        <dbReference type="Proteomes" id="UP000472263"/>
    </source>
</evidence>
<evidence type="ECO:0000256" key="1">
    <source>
        <dbReference type="SAM" id="Phobius"/>
    </source>
</evidence>
<keyword evidence="3" id="KW-1185">Reference proteome</keyword>
<dbReference type="AlphaFoldDB" id="A0A667XM95"/>
<evidence type="ECO:0000313" key="2">
    <source>
        <dbReference type="Ensembl" id="ENSMMDP00005016392.1"/>
    </source>
</evidence>
<accession>A0A667XM95</accession>
<feature type="transmembrane region" description="Helical" evidence="1">
    <location>
        <begin position="12"/>
        <end position="29"/>
    </location>
</feature>